<proteinExistence type="predicted"/>
<dbReference type="Proteomes" id="UP001623349">
    <property type="component" value="Unassembled WGS sequence"/>
</dbReference>
<name>A0ABQ0F1P6_APOSI</name>
<accession>A0ABQ0F1P6</accession>
<protein>
    <submittedName>
        <fullName evidence="1">Uncharacterized protein</fullName>
    </submittedName>
</protein>
<organism evidence="1 2">
    <name type="scientific">Apodemus speciosus</name>
    <name type="common">Large Japanese field mouse</name>
    <dbReference type="NCBI Taxonomy" id="105296"/>
    <lineage>
        <taxon>Eukaryota</taxon>
        <taxon>Metazoa</taxon>
        <taxon>Chordata</taxon>
        <taxon>Craniata</taxon>
        <taxon>Vertebrata</taxon>
        <taxon>Euteleostomi</taxon>
        <taxon>Mammalia</taxon>
        <taxon>Eutheria</taxon>
        <taxon>Euarchontoglires</taxon>
        <taxon>Glires</taxon>
        <taxon>Rodentia</taxon>
        <taxon>Myomorpha</taxon>
        <taxon>Muroidea</taxon>
        <taxon>Muridae</taxon>
        <taxon>Murinae</taxon>
        <taxon>Apodemus</taxon>
    </lineage>
</organism>
<comment type="caution">
    <text evidence="1">The sequence shown here is derived from an EMBL/GenBank/DDBJ whole genome shotgun (WGS) entry which is preliminary data.</text>
</comment>
<sequence length="38" mass="3956">MGDGAELNAVLAEGGGTFPLDPDLEAKCDFTTVTTRSR</sequence>
<reference evidence="1 2" key="1">
    <citation type="submission" date="2024-08" db="EMBL/GenBank/DDBJ databases">
        <title>The draft genome of Apodemus speciosus.</title>
        <authorList>
            <person name="Nabeshima K."/>
            <person name="Suzuki S."/>
            <person name="Onuma M."/>
        </authorList>
    </citation>
    <scope>NUCLEOTIDE SEQUENCE [LARGE SCALE GENOMIC DNA]</scope>
    <source>
        <strain evidence="1">IB14-021</strain>
    </source>
</reference>
<gene>
    <name evidence="1" type="ORF">APTSU1_000843800</name>
</gene>
<keyword evidence="2" id="KW-1185">Reference proteome</keyword>
<evidence type="ECO:0000313" key="2">
    <source>
        <dbReference type="Proteomes" id="UP001623349"/>
    </source>
</evidence>
<dbReference type="EMBL" id="BAAFST010000008">
    <property type="protein sequence ID" value="GAB1293207.1"/>
    <property type="molecule type" value="Genomic_DNA"/>
</dbReference>
<evidence type="ECO:0000313" key="1">
    <source>
        <dbReference type="EMBL" id="GAB1293207.1"/>
    </source>
</evidence>